<protein>
    <submittedName>
        <fullName evidence="1">Oxaloacetate decarboxylase</fullName>
    </submittedName>
</protein>
<dbReference type="CDD" id="cd00377">
    <property type="entry name" value="ICL_PEPM"/>
    <property type="match status" value="1"/>
</dbReference>
<sequence>MPASHISRLTELLAERRAILTPGVANALTARVVDTLGFEAAYLTGAGLTNTFLGMPDLGFMDLTQLSQHMLAIREATDLPVVVDADTGFGNALNVGHAVRALERVGASAIQLEDQLSPKRCGHFTGKALVPAQEMVGKIRAAVDARQGGVLIVARTDAIAVEGFQAAIGRAEQYAAAGADILFVEAPTSSDELRRIPKLLSKPQMLNLVVGGVTPMVGQAEAGAMGFGLLLYANVALQGAIRGMREALAALQRDGLLEEASGLTASFAERQALVRKPWFDEQERRYGSGA</sequence>
<organism evidence="1 2">
    <name type="scientific">Roseomonas elaeocarpi</name>
    <dbReference type="NCBI Taxonomy" id="907779"/>
    <lineage>
        <taxon>Bacteria</taxon>
        <taxon>Pseudomonadati</taxon>
        <taxon>Pseudomonadota</taxon>
        <taxon>Alphaproteobacteria</taxon>
        <taxon>Acetobacterales</taxon>
        <taxon>Roseomonadaceae</taxon>
        <taxon>Roseomonas</taxon>
    </lineage>
</organism>
<dbReference type="EMBL" id="JBHLUN010000002">
    <property type="protein sequence ID" value="MFC0406995.1"/>
    <property type="molecule type" value="Genomic_DNA"/>
</dbReference>
<dbReference type="InterPro" id="IPR039556">
    <property type="entry name" value="ICL/PEPM"/>
</dbReference>
<proteinExistence type="predicted"/>
<dbReference type="InterPro" id="IPR040442">
    <property type="entry name" value="Pyrv_kinase-like_dom_sf"/>
</dbReference>
<keyword evidence="2" id="KW-1185">Reference proteome</keyword>
<comment type="caution">
    <text evidence="1">The sequence shown here is derived from an EMBL/GenBank/DDBJ whole genome shotgun (WGS) entry which is preliminary data.</text>
</comment>
<reference evidence="1 2" key="1">
    <citation type="submission" date="2024-09" db="EMBL/GenBank/DDBJ databases">
        <authorList>
            <person name="Sun Q."/>
            <person name="Mori K."/>
        </authorList>
    </citation>
    <scope>NUCLEOTIDE SEQUENCE [LARGE SCALE GENOMIC DNA]</scope>
    <source>
        <strain evidence="1 2">TBRC 5777</strain>
    </source>
</reference>
<dbReference type="PANTHER" id="PTHR42905:SF5">
    <property type="entry name" value="CARBOXYVINYL-CARBOXYPHOSPHONATE PHOSPHORYLMUTASE, CHLOROPLASTIC"/>
    <property type="match status" value="1"/>
</dbReference>
<evidence type="ECO:0000313" key="1">
    <source>
        <dbReference type="EMBL" id="MFC0406995.1"/>
    </source>
</evidence>
<dbReference type="Pfam" id="PF13714">
    <property type="entry name" value="PEP_mutase"/>
    <property type="match status" value="1"/>
</dbReference>
<dbReference type="Proteomes" id="UP001589865">
    <property type="component" value="Unassembled WGS sequence"/>
</dbReference>
<gene>
    <name evidence="1" type="ORF">ACFFGY_01960</name>
</gene>
<dbReference type="InterPro" id="IPR015813">
    <property type="entry name" value="Pyrv/PenolPyrv_kinase-like_dom"/>
</dbReference>
<evidence type="ECO:0000313" key="2">
    <source>
        <dbReference type="Proteomes" id="UP001589865"/>
    </source>
</evidence>
<accession>A0ABV6JMP3</accession>
<dbReference type="RefSeq" id="WP_377042686.1">
    <property type="nucleotide sequence ID" value="NZ_JBHLUN010000002.1"/>
</dbReference>
<dbReference type="Gene3D" id="3.20.20.60">
    <property type="entry name" value="Phosphoenolpyruvate-binding domains"/>
    <property type="match status" value="1"/>
</dbReference>
<dbReference type="SUPFAM" id="SSF51621">
    <property type="entry name" value="Phosphoenolpyruvate/pyruvate domain"/>
    <property type="match status" value="1"/>
</dbReference>
<name>A0ABV6JMP3_9PROT</name>
<dbReference type="PANTHER" id="PTHR42905">
    <property type="entry name" value="PHOSPHOENOLPYRUVATE CARBOXYLASE"/>
    <property type="match status" value="1"/>
</dbReference>